<evidence type="ECO:0000313" key="3">
    <source>
        <dbReference type="Proteomes" id="UP000197535"/>
    </source>
</evidence>
<dbReference type="Proteomes" id="UP000197535">
    <property type="component" value="Unassembled WGS sequence"/>
</dbReference>
<feature type="domain" description="Glycosyl transferase family 1" evidence="1">
    <location>
        <begin position="174"/>
        <end position="328"/>
    </location>
</feature>
<organism evidence="2 3">
    <name type="scientific">Noviherbaspirillum denitrificans</name>
    <dbReference type="NCBI Taxonomy" id="1968433"/>
    <lineage>
        <taxon>Bacteria</taxon>
        <taxon>Pseudomonadati</taxon>
        <taxon>Pseudomonadota</taxon>
        <taxon>Betaproteobacteria</taxon>
        <taxon>Burkholderiales</taxon>
        <taxon>Oxalobacteraceae</taxon>
        <taxon>Noviherbaspirillum</taxon>
    </lineage>
</organism>
<dbReference type="SUPFAM" id="SSF53756">
    <property type="entry name" value="UDP-Glycosyltransferase/glycogen phosphorylase"/>
    <property type="match status" value="3"/>
</dbReference>
<dbReference type="PANTHER" id="PTHR46656:SF3">
    <property type="entry name" value="PUTATIVE-RELATED"/>
    <property type="match status" value="1"/>
</dbReference>
<evidence type="ECO:0000259" key="1">
    <source>
        <dbReference type="Pfam" id="PF00534"/>
    </source>
</evidence>
<name>A0A254TGA7_9BURK</name>
<dbReference type="CDD" id="cd03801">
    <property type="entry name" value="GT4_PimA-like"/>
    <property type="match status" value="2"/>
</dbReference>
<proteinExistence type="predicted"/>
<feature type="domain" description="Glycosyl transferase family 1" evidence="1">
    <location>
        <begin position="913"/>
        <end position="1077"/>
    </location>
</feature>
<dbReference type="PANTHER" id="PTHR46656">
    <property type="entry name" value="PUTATIVE-RELATED"/>
    <property type="match status" value="1"/>
</dbReference>
<gene>
    <name evidence="2" type="ORF">AYR66_21570</name>
</gene>
<protein>
    <recommendedName>
        <fullName evidence="1">Glycosyl transferase family 1 domain-containing protein</fullName>
    </recommendedName>
</protein>
<evidence type="ECO:0000313" key="2">
    <source>
        <dbReference type="EMBL" id="OWW21691.1"/>
    </source>
</evidence>
<dbReference type="Pfam" id="PF00534">
    <property type="entry name" value="Glycos_transf_1"/>
    <property type="match status" value="3"/>
</dbReference>
<dbReference type="InterPro" id="IPR001296">
    <property type="entry name" value="Glyco_trans_1"/>
</dbReference>
<sequence>MRIKAIHQYSPSCAPGDGVTNGMFFTRRLLRELGFESEIYSDYVPEPLAAEVKTLGQFKPQQGDLLFMHHSLGQDNVAWLDNLTIPKVMVYHNITPVHLLPVEGEVRRLSVLGRQQLVQWAPDYIGAIGDSEYNSMELREANYRNIETIPLLVDADMIRHSPWDPASVASLHDAINLLFIGRVCENKRQLDLLEVLAELQHYSDQPVRLILAGGISSNTYQEQIYARIRELNLEGSVLIAGKVPNETLFALYRVADAFVCMSEHEGFGMPLIESMLFDVPVVARGISSIPYTMGEGGLILKNGDPREAATVLHTLFTEPGLRRRVIDGQRRNVERFDSDHLRRQLADYLAKLDIACPKPPAPADTAAPKPYLQIEGPFDSSYSLAIVNRELGRALSARGNDVGLRSMEGNGDFKPGDAFLAANPDCAAMARRATDAHVPPDVALRFCYPPTVSDMPGRMRVVHSYGWEETGFPTEYVNAFNRKLDLVTVLSGEVEKILRDNGVRIPMAVTGGGVDHLLKVKPQAPDLKMKGFRFLHVSSCFPRKGVDALLAAYGKAFRQSDDVSLVIKTFPNPHNDVEQQLARLRKQDPQYPDVVLVNRDCTQEELVGLYQACHAFVAPSRGEGLGLPMAEAMLFNLPVITTAWGGQTDFCDDTTAWMCDFQFARAETHLAMAHSVWADPDVDHLARLMSDVHGASNEERRKRTVPARERVLRDYTWDRVAERTEEAITALAAQPVFRREDQIGWVSTWNTRCGIATYTAFLSVALTSDRVTILANRNVEKLGDDGNNVIRCWSTERSETLDDLYDTVIARGLRAVVLQFNYSFFTLPAMSRLIHRLKDVGVAVHCFFHSTRDVMHGDQLLSLSSIADALARADRLYVHGVQDMNVLKGFGLVRNVVFFPHGVLPMLPALTQEERAGRGLEGKKIIAAYGFLLPHKGIRQLIQAFAKLAKGNPSLHLLLLNSLYPYIDSEVEKQECEKLIADLGIGNRVTFITDFLPEAECLARLQTADLIVYPYQHTQESASGAVRIGIAAGRPVAVTPLPIFDDVAGAVHVLPGTEPDALASGIKRLLEDHAEISRQTAKTQQWVAAREWALLSVRLLNIIDGLANPLTPDARNA</sequence>
<dbReference type="GO" id="GO:0016757">
    <property type="term" value="F:glycosyltransferase activity"/>
    <property type="evidence" value="ECO:0007669"/>
    <property type="project" value="InterPro"/>
</dbReference>
<dbReference type="Gene3D" id="3.40.50.2000">
    <property type="entry name" value="Glycogen Phosphorylase B"/>
    <property type="match status" value="4"/>
</dbReference>
<dbReference type="AlphaFoldDB" id="A0A254TGA7"/>
<comment type="caution">
    <text evidence="2">The sequence shown here is derived from an EMBL/GenBank/DDBJ whole genome shotgun (WGS) entry which is preliminary data.</text>
</comment>
<reference evidence="2 3" key="1">
    <citation type="submission" date="2016-02" db="EMBL/GenBank/DDBJ databases">
        <authorList>
            <person name="Wen L."/>
            <person name="He K."/>
            <person name="Yang H."/>
        </authorList>
    </citation>
    <scope>NUCLEOTIDE SEQUENCE [LARGE SCALE GENOMIC DNA]</scope>
    <source>
        <strain evidence="2 3">TSA40</strain>
    </source>
</reference>
<dbReference type="EMBL" id="LSTO01000001">
    <property type="protein sequence ID" value="OWW21691.1"/>
    <property type="molecule type" value="Genomic_DNA"/>
</dbReference>
<feature type="domain" description="Glycosyl transferase family 1" evidence="1">
    <location>
        <begin position="524"/>
        <end position="653"/>
    </location>
</feature>
<dbReference type="RefSeq" id="WP_170942186.1">
    <property type="nucleotide sequence ID" value="NZ_LSTO01000001.1"/>
</dbReference>
<keyword evidence="3" id="KW-1185">Reference proteome</keyword>
<accession>A0A254TGA7</accession>